<keyword evidence="4 6" id="KW-0255">Endonuclease</keyword>
<dbReference type="STRING" id="74557.A0A1W0A868"/>
<keyword evidence="4" id="KW-0540">Nuclease</keyword>
<dbReference type="Gene3D" id="1.10.150.110">
    <property type="entry name" value="DNA polymerase beta, N-terminal domain-like"/>
    <property type="match status" value="1"/>
</dbReference>
<dbReference type="InterPro" id="IPR027421">
    <property type="entry name" value="DNA_pol_lamdba_lyase_dom_sf"/>
</dbReference>
<dbReference type="GO" id="GO:0046872">
    <property type="term" value="F:metal ion binding"/>
    <property type="evidence" value="ECO:0007669"/>
    <property type="project" value="UniProtKB-UniRule"/>
</dbReference>
<gene>
    <name evidence="6" type="ORF">THRCLA_01549</name>
</gene>
<dbReference type="PANTHER" id="PTHR13451:SF0">
    <property type="entry name" value="CROSSOVER JUNCTION ENDONUCLEASE MUS81"/>
    <property type="match status" value="1"/>
</dbReference>
<keyword evidence="4" id="KW-0234">DNA repair</keyword>
<dbReference type="CDD" id="cd20074">
    <property type="entry name" value="XPF_nuclease_Mus81"/>
    <property type="match status" value="1"/>
</dbReference>
<organism evidence="6 7">
    <name type="scientific">Thraustotheca clavata</name>
    <dbReference type="NCBI Taxonomy" id="74557"/>
    <lineage>
        <taxon>Eukaryota</taxon>
        <taxon>Sar</taxon>
        <taxon>Stramenopiles</taxon>
        <taxon>Oomycota</taxon>
        <taxon>Saprolegniomycetes</taxon>
        <taxon>Saprolegniales</taxon>
        <taxon>Achlyaceae</taxon>
        <taxon>Thraustotheca</taxon>
    </lineage>
</organism>
<dbReference type="GO" id="GO:0000712">
    <property type="term" value="P:resolution of meiotic recombination intermediates"/>
    <property type="evidence" value="ECO:0007669"/>
    <property type="project" value="TreeGrafter"/>
</dbReference>
<evidence type="ECO:0000256" key="3">
    <source>
        <dbReference type="ARBA" id="ARBA00023254"/>
    </source>
</evidence>
<dbReference type="Pfam" id="PF02732">
    <property type="entry name" value="ERCC4"/>
    <property type="match status" value="1"/>
</dbReference>
<dbReference type="GO" id="GO:0008821">
    <property type="term" value="F:crossover junction DNA endonuclease activity"/>
    <property type="evidence" value="ECO:0007669"/>
    <property type="project" value="UniProtKB-UniRule"/>
</dbReference>
<keyword evidence="4" id="KW-0227">DNA damage</keyword>
<reference evidence="6 7" key="1">
    <citation type="journal article" date="2014" name="Genome Biol. Evol.">
        <title>The secreted proteins of Achlya hypogyna and Thraustotheca clavata identify the ancestral oomycete secretome and reveal gene acquisitions by horizontal gene transfer.</title>
        <authorList>
            <person name="Misner I."/>
            <person name="Blouin N."/>
            <person name="Leonard G."/>
            <person name="Richards T.A."/>
            <person name="Lane C.E."/>
        </authorList>
    </citation>
    <scope>NUCLEOTIDE SEQUENCE [LARGE SCALE GENOMIC DNA]</scope>
    <source>
        <strain evidence="6 7">ATCC 34112</strain>
    </source>
</reference>
<dbReference type="InterPro" id="IPR006166">
    <property type="entry name" value="ERCC4_domain"/>
</dbReference>
<dbReference type="GO" id="GO:0005634">
    <property type="term" value="C:nucleus"/>
    <property type="evidence" value="ECO:0007669"/>
    <property type="project" value="UniProtKB-SubCell"/>
</dbReference>
<comment type="similarity">
    <text evidence="4">Belongs to the XPF family.</text>
</comment>
<keyword evidence="4" id="KW-0539">Nucleus</keyword>
<comment type="cofactor">
    <cofactor evidence="4">
        <name>Mg(2+)</name>
        <dbReference type="ChEBI" id="CHEBI:18420"/>
    </cofactor>
</comment>
<dbReference type="PANTHER" id="PTHR13451">
    <property type="entry name" value="CLASS II CROSSOVER JUNCTION ENDONUCLEASE MUS81"/>
    <property type="match status" value="1"/>
</dbReference>
<dbReference type="EC" id="3.1.22.-" evidence="4"/>
<proteinExistence type="inferred from homology"/>
<keyword evidence="7" id="KW-1185">Reference proteome</keyword>
<dbReference type="InterPro" id="IPR033309">
    <property type="entry name" value="Mus81"/>
</dbReference>
<dbReference type="EMBL" id="JNBS01000347">
    <property type="protein sequence ID" value="OQS06399.1"/>
    <property type="molecule type" value="Genomic_DNA"/>
</dbReference>
<name>A0A1W0A868_9STRA</name>
<dbReference type="GO" id="GO:0003677">
    <property type="term" value="F:DNA binding"/>
    <property type="evidence" value="ECO:0007669"/>
    <property type="project" value="UniProtKB-UniRule"/>
</dbReference>
<dbReference type="Gene3D" id="3.40.50.10130">
    <property type="match status" value="1"/>
</dbReference>
<dbReference type="AlphaFoldDB" id="A0A1W0A868"/>
<keyword evidence="4" id="KW-0460">Magnesium</keyword>
<dbReference type="OrthoDB" id="5963188at2759"/>
<sequence>MPIANEANAALCQELERLIEAEAKRAASHSRGTSHVVANYKKALHSIRHCPDVITSGDEARKLKGIGNFIGQKIQGILTRQQATTEQINQAVRAVIEPRRREERRENVKYKPAKGKLPWYVVVALQQLGATCEEQCVDHETLLVKMKELGYVGEHVNLRAGLPALVKTYQVVAKSSMHGHLYLTMEGIASAQYCNCEQIISSSINTVAKPVVAAVEFDWKSINLAPVERKHATLEHAQDEWEIVLLLDHREMLSRRNRSVFERKLLEANVNCEVRSLHLGDMIWIARREKLVNGRTTLEEFVLDVIVERKAVSDLSMSIIDKRYTEQKQRLAESGLRYVIYLVEGSLSTNTSVGTNTLQTSLTRTRVQNNFLVHHATTPDETVAFLASVHWHIAFEFKKYYRCSNTVPRLNQQSSLPESLLNFTQLIPLTWQPYADFSSQSRKKAALTTGDIYQMMLLQTPGISAARAKTLSASQPTFMRYKH</sequence>
<evidence type="ECO:0000259" key="5">
    <source>
        <dbReference type="SMART" id="SM00891"/>
    </source>
</evidence>
<feature type="domain" description="ERCC4" evidence="5">
    <location>
        <begin position="244"/>
        <end position="347"/>
    </location>
</feature>
<dbReference type="InterPro" id="IPR010996">
    <property type="entry name" value="HHH_MUS81"/>
</dbReference>
<dbReference type="GO" id="GO:0031573">
    <property type="term" value="P:mitotic intra-S DNA damage checkpoint signaling"/>
    <property type="evidence" value="ECO:0007669"/>
    <property type="project" value="TreeGrafter"/>
</dbReference>
<dbReference type="GO" id="GO:0000727">
    <property type="term" value="P:double-strand break repair via break-induced replication"/>
    <property type="evidence" value="ECO:0007669"/>
    <property type="project" value="UniProtKB-UniRule"/>
</dbReference>
<comment type="subunit">
    <text evidence="4">Interacts with EME1.</text>
</comment>
<dbReference type="Proteomes" id="UP000243217">
    <property type="component" value="Unassembled WGS sequence"/>
</dbReference>
<dbReference type="GO" id="GO:0006308">
    <property type="term" value="P:DNA catabolic process"/>
    <property type="evidence" value="ECO:0007669"/>
    <property type="project" value="UniProtKB-UniRule"/>
</dbReference>
<accession>A0A1W0A868</accession>
<dbReference type="SMART" id="SM00891">
    <property type="entry name" value="ERCC4"/>
    <property type="match status" value="1"/>
</dbReference>
<keyword evidence="3" id="KW-0469">Meiosis</keyword>
<dbReference type="GO" id="GO:0048476">
    <property type="term" value="C:Holliday junction resolvase complex"/>
    <property type="evidence" value="ECO:0007669"/>
    <property type="project" value="UniProtKB-UniRule"/>
</dbReference>
<dbReference type="SUPFAM" id="SSF47802">
    <property type="entry name" value="DNA polymerase beta, N-terminal domain-like"/>
    <property type="match status" value="1"/>
</dbReference>
<dbReference type="FunFam" id="3.40.50.10130:FF:000005">
    <property type="entry name" value="crossover junction endonuclease MUS81 isoform X1"/>
    <property type="match status" value="1"/>
</dbReference>
<evidence type="ECO:0000313" key="7">
    <source>
        <dbReference type="Proteomes" id="UP000243217"/>
    </source>
</evidence>
<comment type="caution">
    <text evidence="6">The sequence shown here is derived from an EMBL/GenBank/DDBJ whole genome shotgun (WGS) entry which is preliminary data.</text>
</comment>
<comment type="subcellular location">
    <subcellularLocation>
        <location evidence="4">Nucleus</location>
    </subcellularLocation>
</comment>
<dbReference type="InterPro" id="IPR011335">
    <property type="entry name" value="Restrct_endonuc-II-like"/>
</dbReference>
<keyword evidence="4" id="KW-0479">Metal-binding</keyword>
<evidence type="ECO:0000256" key="2">
    <source>
        <dbReference type="ARBA" id="ARBA00022801"/>
    </source>
</evidence>
<protein>
    <recommendedName>
        <fullName evidence="1 4">Crossover junction endonuclease MUS81</fullName>
        <ecNumber evidence="4">3.1.22.-</ecNumber>
    </recommendedName>
</protein>
<comment type="function">
    <text evidence="4">Interacts with EME1 to form a DNA structure-specific endonuclease with substrate preference for branched DNA structures with a 5'-end at the branch nick. Typical substrates include 3'-flap structures, D-loops, replication forks and nicked Holliday junctions. May be required in mitosis for the processing of stalled or collapsed replication fork intermediates. May be required in meiosis for the repair of meiosis-specific double strand breaks subsequent to single-end invasion (SEI).</text>
</comment>
<dbReference type="GO" id="GO:0048257">
    <property type="term" value="F:3'-flap endonuclease activity"/>
    <property type="evidence" value="ECO:0007669"/>
    <property type="project" value="TreeGrafter"/>
</dbReference>
<keyword evidence="2 4" id="KW-0378">Hydrolase</keyword>
<dbReference type="SUPFAM" id="SSF52980">
    <property type="entry name" value="Restriction endonuclease-like"/>
    <property type="match status" value="1"/>
</dbReference>
<evidence type="ECO:0000256" key="1">
    <source>
        <dbReference type="ARBA" id="ARBA00017114"/>
    </source>
</evidence>
<dbReference type="Pfam" id="PF14716">
    <property type="entry name" value="HHH_8"/>
    <property type="match status" value="1"/>
</dbReference>
<evidence type="ECO:0000313" key="6">
    <source>
        <dbReference type="EMBL" id="OQS06399.1"/>
    </source>
</evidence>
<dbReference type="InterPro" id="IPR047416">
    <property type="entry name" value="XPF_nuclease_Mus81"/>
</dbReference>
<evidence type="ECO:0000256" key="4">
    <source>
        <dbReference type="RuleBase" id="RU369042"/>
    </source>
</evidence>
<keyword evidence="4" id="KW-0233">DNA recombination</keyword>